<keyword evidence="1" id="KW-1133">Transmembrane helix</keyword>
<comment type="caution">
    <text evidence="2">The sequence shown here is derived from an EMBL/GenBank/DDBJ whole genome shotgun (WGS) entry which is preliminary data.</text>
</comment>
<keyword evidence="1" id="KW-0472">Membrane</keyword>
<reference evidence="2" key="1">
    <citation type="submission" date="2021-11" db="EMBL/GenBank/DDBJ databases">
        <title>Streptomyces corallinus and Kineosporia corallina sp. nov., two new coral-derived marine actinobacteria.</title>
        <authorList>
            <person name="Buangrab K."/>
            <person name="Sutthacheep M."/>
            <person name="Yeemin T."/>
            <person name="Harunari E."/>
            <person name="Igarashi Y."/>
            <person name="Sripreechasak P."/>
            <person name="Kanchanasin P."/>
            <person name="Tanasupawat S."/>
            <person name="Phongsopitanun W."/>
        </authorList>
    </citation>
    <scope>NUCLEOTIDE SEQUENCE</scope>
    <source>
        <strain evidence="2">JCM 31032</strain>
    </source>
</reference>
<feature type="transmembrane region" description="Helical" evidence="1">
    <location>
        <begin position="260"/>
        <end position="280"/>
    </location>
</feature>
<keyword evidence="3" id="KW-1185">Reference proteome</keyword>
<feature type="transmembrane region" description="Helical" evidence="1">
    <location>
        <begin position="217"/>
        <end position="239"/>
    </location>
</feature>
<dbReference type="InterPro" id="IPR025291">
    <property type="entry name" value="DUF4153"/>
</dbReference>
<feature type="transmembrane region" description="Helical" evidence="1">
    <location>
        <begin position="324"/>
        <end position="344"/>
    </location>
</feature>
<feature type="transmembrane region" description="Helical" evidence="1">
    <location>
        <begin position="295"/>
        <end position="312"/>
    </location>
</feature>
<evidence type="ECO:0000313" key="2">
    <source>
        <dbReference type="EMBL" id="MCD5316008.1"/>
    </source>
</evidence>
<evidence type="ECO:0000313" key="3">
    <source>
        <dbReference type="Proteomes" id="UP001138997"/>
    </source>
</evidence>
<feature type="transmembrane region" description="Helical" evidence="1">
    <location>
        <begin position="82"/>
        <end position="99"/>
    </location>
</feature>
<sequence length="479" mass="49992">MSEASDLPISPVRGLPAISVPLTATWQSPAPPRLRLLLGAVGSALLAAVVLPDARFGINVFVVALAVTASVLFAARTRPFTASSAVLVTVAVLLSGVSVVRASEWLAFGCLLAAGMLGAMAAVGGRRWKAVLATGILFTEAGFRSVGWAGRTVRRHRPRRLPVQAPESALIGLTVGVVCTVVIGGLLASADEKFAGVLSSVGGWFVLEGPIRTDVVVARVMTFGFVLFIVLGLSFAASARLSEGTPVARPAHPAEWMTPLVLVALTIGAFLAVDAAQLFGAAEAGSNHSDRAREGFGQLIVVTVLVLLLIGWAGRAAGGQHRHFLGGAAGTLLALTLLLGFSALRRVWLYQAEAGWTVARLNAIAFELWVGVLLIAVGVAWLLRRTDLLPRLAAGSAGVGLLAIALAGPDAVVAAANVERYEQTGKIDVEYLSLLSDDAVPALMKLPEPVRSELALSPSPENPWYAWNLAKWRAARASS</sequence>
<dbReference type="Proteomes" id="UP001138997">
    <property type="component" value="Unassembled WGS sequence"/>
</dbReference>
<feature type="transmembrane region" description="Helical" evidence="1">
    <location>
        <begin position="105"/>
        <end position="123"/>
    </location>
</feature>
<accession>A0A9X1NMV9</accession>
<organism evidence="2 3">
    <name type="scientific">Kineosporia babensis</name>
    <dbReference type="NCBI Taxonomy" id="499548"/>
    <lineage>
        <taxon>Bacteria</taxon>
        <taxon>Bacillati</taxon>
        <taxon>Actinomycetota</taxon>
        <taxon>Actinomycetes</taxon>
        <taxon>Kineosporiales</taxon>
        <taxon>Kineosporiaceae</taxon>
        <taxon>Kineosporia</taxon>
    </lineage>
</organism>
<feature type="transmembrane region" description="Helical" evidence="1">
    <location>
        <begin position="364"/>
        <end position="383"/>
    </location>
</feature>
<protein>
    <submittedName>
        <fullName evidence="2">DUF4173 domain-containing protein</fullName>
    </submittedName>
</protein>
<feature type="transmembrane region" description="Helical" evidence="1">
    <location>
        <begin position="130"/>
        <end position="149"/>
    </location>
</feature>
<dbReference type="RefSeq" id="WP_231448834.1">
    <property type="nucleotide sequence ID" value="NZ_JAJOMB010000026.1"/>
</dbReference>
<feature type="transmembrane region" description="Helical" evidence="1">
    <location>
        <begin position="57"/>
        <end position="75"/>
    </location>
</feature>
<dbReference type="Pfam" id="PF13687">
    <property type="entry name" value="DUF4153"/>
    <property type="match status" value="1"/>
</dbReference>
<keyword evidence="1" id="KW-0812">Transmembrane</keyword>
<feature type="transmembrane region" description="Helical" evidence="1">
    <location>
        <begin position="34"/>
        <end position="51"/>
    </location>
</feature>
<proteinExistence type="predicted"/>
<feature type="transmembrane region" description="Helical" evidence="1">
    <location>
        <begin position="169"/>
        <end position="187"/>
    </location>
</feature>
<gene>
    <name evidence="2" type="ORF">LR394_34450</name>
</gene>
<name>A0A9X1NMV9_9ACTN</name>
<evidence type="ECO:0000256" key="1">
    <source>
        <dbReference type="SAM" id="Phobius"/>
    </source>
</evidence>
<dbReference type="AlphaFoldDB" id="A0A9X1NMV9"/>
<dbReference type="EMBL" id="JAJOMB010000026">
    <property type="protein sequence ID" value="MCD5316008.1"/>
    <property type="molecule type" value="Genomic_DNA"/>
</dbReference>